<dbReference type="InterPro" id="IPR003141">
    <property type="entry name" value="Pol/His_phosphatase_N"/>
</dbReference>
<protein>
    <submittedName>
        <fullName evidence="2">PHP domain protein</fullName>
    </submittedName>
</protein>
<dbReference type="GO" id="GO:0008270">
    <property type="term" value="F:zinc ion binding"/>
    <property type="evidence" value="ECO:0007669"/>
    <property type="project" value="TreeGrafter"/>
</dbReference>
<dbReference type="GeneID" id="60853701"/>
<feature type="domain" description="Polymerase/histidinol phosphatase N-terminal" evidence="1">
    <location>
        <begin position="5"/>
        <end position="79"/>
    </location>
</feature>
<keyword evidence="3" id="KW-1185">Reference proteome</keyword>
<sequence>MRELIDLHTHTISSGHAYSTIKENIDSGSYRGLKYLGISDHAPNMPGGPHVFHFHNLRIVPKMVNGVITLIGSEVNIIDYDGSVDLSDEDLESLDYAIVSLHTPCIKPGTVEENTNAVIKAMDRPKVKIIGHLDDDRYPVDYEKVVLKAKEKNILLELNNSSLKPNGFRKGALENDTKMLKLCMEHNVKIIFGSDAHICYDVANFENCKKLVEDLNFPVELIVNYNEEDIKEIFF</sequence>
<evidence type="ECO:0000259" key="1">
    <source>
        <dbReference type="SMART" id="SM00481"/>
    </source>
</evidence>
<name>A0A0A7FUW1_9CLOT</name>
<dbReference type="OrthoDB" id="9808747at2"/>
<gene>
    <name evidence="2" type="ORF">U729_191</name>
</gene>
<dbReference type="Gene3D" id="3.20.20.140">
    <property type="entry name" value="Metal-dependent hydrolases"/>
    <property type="match status" value="1"/>
</dbReference>
<dbReference type="SMART" id="SM00481">
    <property type="entry name" value="POLIIIAc"/>
    <property type="match status" value="1"/>
</dbReference>
<dbReference type="NCBIfam" id="NF006702">
    <property type="entry name" value="PRK09248.1"/>
    <property type="match status" value="1"/>
</dbReference>
<dbReference type="CDD" id="cd07437">
    <property type="entry name" value="PHP_HisPPase_Ycdx_like"/>
    <property type="match status" value="1"/>
</dbReference>
<accession>A0A0A7FUW1</accession>
<evidence type="ECO:0000313" key="3">
    <source>
        <dbReference type="Proteomes" id="UP000030635"/>
    </source>
</evidence>
<dbReference type="PANTHER" id="PTHR36928">
    <property type="entry name" value="PHOSPHATASE YCDX-RELATED"/>
    <property type="match status" value="1"/>
</dbReference>
<dbReference type="EMBL" id="CP006905">
    <property type="protein sequence ID" value="AIY83387.1"/>
    <property type="molecule type" value="Genomic_DNA"/>
</dbReference>
<reference evidence="2 3" key="1">
    <citation type="journal article" date="2015" name="Infect. Genet. Evol.">
        <title>Genomic sequences of six botulinum neurotoxin-producing strains representing three clostridial species illustrate the mobility and diversity of botulinum neurotoxin genes.</title>
        <authorList>
            <person name="Smith T.J."/>
            <person name="Hill K.K."/>
            <person name="Xie G."/>
            <person name="Foley B.T."/>
            <person name="Williamson C.H."/>
            <person name="Foster J.T."/>
            <person name="Johnson S.L."/>
            <person name="Chertkov O."/>
            <person name="Teshima H."/>
            <person name="Gibbons H.S."/>
            <person name="Johnsky L.A."/>
            <person name="Karavis M.A."/>
            <person name="Smith L.A."/>
        </authorList>
    </citation>
    <scope>NUCLEOTIDE SEQUENCE [LARGE SCALE GENOMIC DNA]</scope>
    <source>
        <strain evidence="2">Sullivan</strain>
    </source>
</reference>
<dbReference type="GO" id="GO:0005829">
    <property type="term" value="C:cytosol"/>
    <property type="evidence" value="ECO:0007669"/>
    <property type="project" value="TreeGrafter"/>
</dbReference>
<dbReference type="PANTHER" id="PTHR36928:SF1">
    <property type="entry name" value="PHOSPHATASE YCDX-RELATED"/>
    <property type="match status" value="1"/>
</dbReference>
<dbReference type="SUPFAM" id="SSF89550">
    <property type="entry name" value="PHP domain-like"/>
    <property type="match status" value="1"/>
</dbReference>
<dbReference type="HOGENOM" id="CLU_061999_0_1_9"/>
<evidence type="ECO:0000313" key="2">
    <source>
        <dbReference type="EMBL" id="AIY83387.1"/>
    </source>
</evidence>
<dbReference type="InterPro" id="IPR050243">
    <property type="entry name" value="PHP_phosphatase"/>
</dbReference>
<dbReference type="Pfam" id="PF02811">
    <property type="entry name" value="PHP"/>
    <property type="match status" value="1"/>
</dbReference>
<dbReference type="STRING" id="1561.NPD11_2784"/>
<dbReference type="Proteomes" id="UP000030635">
    <property type="component" value="Chromosome"/>
</dbReference>
<dbReference type="InterPro" id="IPR016195">
    <property type="entry name" value="Pol/histidinol_Pase-like"/>
</dbReference>
<dbReference type="RefSeq" id="WP_039310901.1">
    <property type="nucleotide sequence ID" value="NZ_CP006905.1"/>
</dbReference>
<organism evidence="2 3">
    <name type="scientific">Clostridium baratii str. Sullivan</name>
    <dbReference type="NCBI Taxonomy" id="1415775"/>
    <lineage>
        <taxon>Bacteria</taxon>
        <taxon>Bacillati</taxon>
        <taxon>Bacillota</taxon>
        <taxon>Clostridia</taxon>
        <taxon>Eubacteriales</taxon>
        <taxon>Clostridiaceae</taxon>
        <taxon>Clostridium</taxon>
    </lineage>
</organism>
<dbReference type="eggNOG" id="COG1387">
    <property type="taxonomic scope" value="Bacteria"/>
</dbReference>
<dbReference type="GO" id="GO:0042578">
    <property type="term" value="F:phosphoric ester hydrolase activity"/>
    <property type="evidence" value="ECO:0007669"/>
    <property type="project" value="TreeGrafter"/>
</dbReference>
<dbReference type="AlphaFoldDB" id="A0A0A7FUW1"/>
<dbReference type="KEGG" id="cbv:U729_191"/>
<proteinExistence type="predicted"/>
<dbReference type="InterPro" id="IPR004013">
    <property type="entry name" value="PHP_dom"/>
</dbReference>